<reference evidence="5" key="1">
    <citation type="journal article" date="2021" name="PeerJ">
        <title>Extensive microbial diversity within the chicken gut microbiome revealed by metagenomics and culture.</title>
        <authorList>
            <person name="Gilroy R."/>
            <person name="Ravi A."/>
            <person name="Getino M."/>
            <person name="Pursley I."/>
            <person name="Horton D.L."/>
            <person name="Alikhan N.F."/>
            <person name="Baker D."/>
            <person name="Gharbi K."/>
            <person name="Hall N."/>
            <person name="Watson M."/>
            <person name="Adriaenssens E.M."/>
            <person name="Foster-Nyarko E."/>
            <person name="Jarju S."/>
            <person name="Secka A."/>
            <person name="Antonio M."/>
            <person name="Oren A."/>
            <person name="Chaudhuri R.R."/>
            <person name="La Ragione R."/>
            <person name="Hildebrand F."/>
            <person name="Pallen M.J."/>
        </authorList>
    </citation>
    <scope>NUCLEOTIDE SEQUENCE</scope>
    <source>
        <strain evidence="5">5134</strain>
    </source>
</reference>
<keyword evidence="1" id="KW-0805">Transcription regulation</keyword>
<keyword evidence="3" id="KW-0804">Transcription</keyword>
<sequence length="304" mass="35753">MDEKEILSVSLASLMKIHPPQPNDLYYEGCILGRRELLNEDTPLELFRFPTRINAFGVVFCSKGSVTTIANLKHFVIGPRSMFVCPPGTIVQVESEKDAAVHFVLCEEEFIQRMNIDLKHFLYLFMAVRENPCLSLDEEEWEEVNYSLEELFKEGRSHRKDPISIEIMRQLFRTASYRFCRIIDRRLAHQAEKAAVRDRKNDYFNRFLEELSKHYMQERSVGFYAEQLHLTPKYLTTILRTTTGRTATEWIDEYVVLEAKNLLKYSTMNIQEIAYYLNFPNQSFFGKYFKQHTGMTPSAYRSSK</sequence>
<organism evidence="5 6">
    <name type="scientific">Candidatus Alistipes intestinigallinarum</name>
    <dbReference type="NCBI Taxonomy" id="2838440"/>
    <lineage>
        <taxon>Bacteria</taxon>
        <taxon>Pseudomonadati</taxon>
        <taxon>Bacteroidota</taxon>
        <taxon>Bacteroidia</taxon>
        <taxon>Bacteroidales</taxon>
        <taxon>Rikenellaceae</taxon>
        <taxon>Alistipes</taxon>
    </lineage>
</organism>
<proteinExistence type="predicted"/>
<dbReference type="PROSITE" id="PS01124">
    <property type="entry name" value="HTH_ARAC_FAMILY_2"/>
    <property type="match status" value="1"/>
</dbReference>
<name>A0A9D1Z012_9BACT</name>
<dbReference type="Gene3D" id="1.10.10.60">
    <property type="entry name" value="Homeodomain-like"/>
    <property type="match status" value="1"/>
</dbReference>
<evidence type="ECO:0000313" key="6">
    <source>
        <dbReference type="Proteomes" id="UP000886844"/>
    </source>
</evidence>
<dbReference type="SUPFAM" id="SSF46689">
    <property type="entry name" value="Homeodomain-like"/>
    <property type="match status" value="1"/>
</dbReference>
<dbReference type="EMBL" id="DXDA01000028">
    <property type="protein sequence ID" value="HIY68451.1"/>
    <property type="molecule type" value="Genomic_DNA"/>
</dbReference>
<protein>
    <submittedName>
        <fullName evidence="5">AraC family transcriptional regulator</fullName>
    </submittedName>
</protein>
<dbReference type="Proteomes" id="UP000886844">
    <property type="component" value="Unassembled WGS sequence"/>
</dbReference>
<dbReference type="InterPro" id="IPR020449">
    <property type="entry name" value="Tscrpt_reg_AraC-type_HTH"/>
</dbReference>
<comment type="caution">
    <text evidence="5">The sequence shown here is derived from an EMBL/GenBank/DDBJ whole genome shotgun (WGS) entry which is preliminary data.</text>
</comment>
<evidence type="ECO:0000259" key="4">
    <source>
        <dbReference type="PROSITE" id="PS01124"/>
    </source>
</evidence>
<feature type="domain" description="HTH araC/xylS-type" evidence="4">
    <location>
        <begin position="205"/>
        <end position="303"/>
    </location>
</feature>
<dbReference type="InterPro" id="IPR009057">
    <property type="entry name" value="Homeodomain-like_sf"/>
</dbReference>
<dbReference type="PRINTS" id="PR00032">
    <property type="entry name" value="HTHARAC"/>
</dbReference>
<dbReference type="PANTHER" id="PTHR43280:SF32">
    <property type="entry name" value="TRANSCRIPTIONAL REGULATORY PROTEIN"/>
    <property type="match status" value="1"/>
</dbReference>
<dbReference type="GO" id="GO:0043565">
    <property type="term" value="F:sequence-specific DNA binding"/>
    <property type="evidence" value="ECO:0007669"/>
    <property type="project" value="InterPro"/>
</dbReference>
<dbReference type="AlphaFoldDB" id="A0A9D1Z012"/>
<evidence type="ECO:0000256" key="3">
    <source>
        <dbReference type="ARBA" id="ARBA00023163"/>
    </source>
</evidence>
<gene>
    <name evidence="5" type="ORF">H9828_03435</name>
</gene>
<dbReference type="Pfam" id="PF12833">
    <property type="entry name" value="HTH_18"/>
    <property type="match status" value="1"/>
</dbReference>
<evidence type="ECO:0000256" key="1">
    <source>
        <dbReference type="ARBA" id="ARBA00023015"/>
    </source>
</evidence>
<reference evidence="5" key="2">
    <citation type="submission" date="2021-04" db="EMBL/GenBank/DDBJ databases">
        <authorList>
            <person name="Gilroy R."/>
        </authorList>
    </citation>
    <scope>NUCLEOTIDE SEQUENCE</scope>
    <source>
        <strain evidence="5">5134</strain>
    </source>
</reference>
<dbReference type="GO" id="GO:0003700">
    <property type="term" value="F:DNA-binding transcription factor activity"/>
    <property type="evidence" value="ECO:0007669"/>
    <property type="project" value="InterPro"/>
</dbReference>
<accession>A0A9D1Z012</accession>
<keyword evidence="2" id="KW-0238">DNA-binding</keyword>
<evidence type="ECO:0000313" key="5">
    <source>
        <dbReference type="EMBL" id="HIY68451.1"/>
    </source>
</evidence>
<dbReference type="PANTHER" id="PTHR43280">
    <property type="entry name" value="ARAC-FAMILY TRANSCRIPTIONAL REGULATOR"/>
    <property type="match status" value="1"/>
</dbReference>
<evidence type="ECO:0000256" key="2">
    <source>
        <dbReference type="ARBA" id="ARBA00023125"/>
    </source>
</evidence>
<dbReference type="InterPro" id="IPR018060">
    <property type="entry name" value="HTH_AraC"/>
</dbReference>
<dbReference type="SMART" id="SM00342">
    <property type="entry name" value="HTH_ARAC"/>
    <property type="match status" value="1"/>
</dbReference>